<feature type="domain" description="RxLR effector PexRD54 WY" evidence="7">
    <location>
        <begin position="24"/>
        <end position="62"/>
    </location>
</feature>
<sequence>MLSSGFSQIIESSISSSEATPEKLQNWLKKGKSADLVFKRLQLDKAGQRVFHNPQFATWVQYADDLSVKTPEMSAISSLTRQYGDDVLFEMIQTAKTNPRTKGLAIKMETSSSTNTLTTSLRCSQL</sequence>
<proteinExistence type="inferred from homology"/>
<keyword evidence="5" id="KW-0732">Signal</keyword>
<name>A0A225VVD9_9STRA</name>
<dbReference type="AlphaFoldDB" id="A0A225VVD9"/>
<comment type="subcellular location">
    <subcellularLocation>
        <location evidence="1">Host cell</location>
    </subcellularLocation>
    <subcellularLocation>
        <location evidence="2">Secreted</location>
    </subcellularLocation>
</comment>
<evidence type="ECO:0000256" key="4">
    <source>
        <dbReference type="ARBA" id="ARBA00022525"/>
    </source>
</evidence>
<dbReference type="GO" id="GO:0005576">
    <property type="term" value="C:extracellular region"/>
    <property type="evidence" value="ECO:0007669"/>
    <property type="project" value="UniProtKB-SubCell"/>
</dbReference>
<keyword evidence="9" id="KW-1185">Reference proteome</keyword>
<comment type="caution">
    <text evidence="8">The sequence shown here is derived from an EMBL/GenBank/DDBJ whole genome shotgun (WGS) entry which is preliminary data.</text>
</comment>
<evidence type="ECO:0000256" key="1">
    <source>
        <dbReference type="ARBA" id="ARBA00004340"/>
    </source>
</evidence>
<dbReference type="OrthoDB" id="127322at2759"/>
<accession>A0A225VVD9</accession>
<keyword evidence="4" id="KW-0964">Secreted</keyword>
<dbReference type="InterPro" id="IPR054463">
    <property type="entry name" value="PexRD54_WY"/>
</dbReference>
<dbReference type="EMBL" id="NBNE01002771">
    <property type="protein sequence ID" value="OWZ09491.1"/>
    <property type="molecule type" value="Genomic_DNA"/>
</dbReference>
<evidence type="ECO:0000259" key="7">
    <source>
        <dbReference type="Pfam" id="PF22748"/>
    </source>
</evidence>
<gene>
    <name evidence="8" type="ORF">PHMEG_00017800</name>
</gene>
<evidence type="ECO:0000313" key="8">
    <source>
        <dbReference type="EMBL" id="OWZ09491.1"/>
    </source>
</evidence>
<evidence type="ECO:0000256" key="3">
    <source>
        <dbReference type="ARBA" id="ARBA00010400"/>
    </source>
</evidence>
<dbReference type="Proteomes" id="UP000198211">
    <property type="component" value="Unassembled WGS sequence"/>
</dbReference>
<protein>
    <submittedName>
        <fullName evidence="8">Avirulence (Avh) protein</fullName>
    </submittedName>
</protein>
<dbReference type="GO" id="GO:0043657">
    <property type="term" value="C:host cell"/>
    <property type="evidence" value="ECO:0007669"/>
    <property type="project" value="UniProtKB-SubCell"/>
</dbReference>
<evidence type="ECO:0000256" key="2">
    <source>
        <dbReference type="ARBA" id="ARBA00004613"/>
    </source>
</evidence>
<evidence type="ECO:0000256" key="5">
    <source>
        <dbReference type="ARBA" id="ARBA00022729"/>
    </source>
</evidence>
<reference evidence="9" key="1">
    <citation type="submission" date="2017-03" db="EMBL/GenBank/DDBJ databases">
        <title>Phytopthora megakarya and P. palmivora, two closely related causual agents of cacao black pod achieved similar genome size and gene model numbers by different mechanisms.</title>
        <authorList>
            <person name="Ali S."/>
            <person name="Shao J."/>
            <person name="Larry D.J."/>
            <person name="Kronmiller B."/>
            <person name="Shen D."/>
            <person name="Strem M.D."/>
            <person name="Melnick R.L."/>
            <person name="Guiltinan M.J."/>
            <person name="Tyler B.M."/>
            <person name="Meinhardt L.W."/>
            <person name="Bailey B.A."/>
        </authorList>
    </citation>
    <scope>NUCLEOTIDE SEQUENCE [LARGE SCALE GENOMIC DNA]</scope>
    <source>
        <strain evidence="9">zdho120</strain>
    </source>
</reference>
<organism evidence="8 9">
    <name type="scientific">Phytophthora megakarya</name>
    <dbReference type="NCBI Taxonomy" id="4795"/>
    <lineage>
        <taxon>Eukaryota</taxon>
        <taxon>Sar</taxon>
        <taxon>Stramenopiles</taxon>
        <taxon>Oomycota</taxon>
        <taxon>Peronosporomycetes</taxon>
        <taxon>Peronosporales</taxon>
        <taxon>Peronosporaceae</taxon>
        <taxon>Phytophthora</taxon>
    </lineage>
</organism>
<comment type="similarity">
    <text evidence="3">Belongs to the RxLR effector family.</text>
</comment>
<evidence type="ECO:0000313" key="9">
    <source>
        <dbReference type="Proteomes" id="UP000198211"/>
    </source>
</evidence>
<dbReference type="Pfam" id="PF22748">
    <property type="entry name" value="PexRD54_WY"/>
    <property type="match status" value="1"/>
</dbReference>
<evidence type="ECO:0000256" key="6">
    <source>
        <dbReference type="ARBA" id="ARBA00023026"/>
    </source>
</evidence>
<keyword evidence="6" id="KW-0843">Virulence</keyword>